<sequence>MQVAAAIAMRETSRGRLRPMTVDRPALPADLKRAILVEAGHRCAIPTCRHTTVEIAHIEPWARVKEHTFDNLIALCPNCHHLYDQEKKIDRKAMRQYKANLGLLHSRYGDFERRVLTYFVMNPEQDSIALPGGMNVALLYLLRDGYVVYGGTLRTRANADHIFSYDVVALQHYVITDLGRQFVTDWANANPL</sequence>
<comment type="caution">
    <text evidence="2">The sequence shown here is derived from an EMBL/GenBank/DDBJ whole genome shotgun (WGS) entry which is preliminary data.</text>
</comment>
<evidence type="ECO:0000259" key="1">
    <source>
        <dbReference type="SMART" id="SM00507"/>
    </source>
</evidence>
<dbReference type="AlphaFoldDB" id="A0A229T219"/>
<keyword evidence="3" id="KW-1185">Reference proteome</keyword>
<organism evidence="2 3">
    <name type="scientific">Amycolatopsis vastitatis</name>
    <dbReference type="NCBI Taxonomy" id="1905142"/>
    <lineage>
        <taxon>Bacteria</taxon>
        <taxon>Bacillati</taxon>
        <taxon>Actinomycetota</taxon>
        <taxon>Actinomycetes</taxon>
        <taxon>Pseudonocardiales</taxon>
        <taxon>Pseudonocardiaceae</taxon>
        <taxon>Amycolatopsis</taxon>
    </lineage>
</organism>
<keyword evidence="2" id="KW-0255">Endonuclease</keyword>
<accession>A0A229T219</accession>
<dbReference type="GO" id="GO:0004519">
    <property type="term" value="F:endonuclease activity"/>
    <property type="evidence" value="ECO:0007669"/>
    <property type="project" value="UniProtKB-KW"/>
</dbReference>
<dbReference type="GO" id="GO:0003676">
    <property type="term" value="F:nucleic acid binding"/>
    <property type="evidence" value="ECO:0007669"/>
    <property type="project" value="InterPro"/>
</dbReference>
<gene>
    <name evidence="2" type="ORF">CF165_23595</name>
</gene>
<evidence type="ECO:0000313" key="2">
    <source>
        <dbReference type="EMBL" id="OXM65317.1"/>
    </source>
</evidence>
<dbReference type="Pfam" id="PF01844">
    <property type="entry name" value="HNH"/>
    <property type="match status" value="1"/>
</dbReference>
<keyword evidence="2" id="KW-0378">Hydrolase</keyword>
<name>A0A229T219_9PSEU</name>
<dbReference type="InterPro" id="IPR003615">
    <property type="entry name" value="HNH_nuc"/>
</dbReference>
<keyword evidence="2" id="KW-0540">Nuclease</keyword>
<dbReference type="Gene3D" id="1.10.30.50">
    <property type="match status" value="1"/>
</dbReference>
<proteinExistence type="predicted"/>
<dbReference type="Proteomes" id="UP000215199">
    <property type="component" value="Unassembled WGS sequence"/>
</dbReference>
<feature type="domain" description="HNH nuclease" evidence="1">
    <location>
        <begin position="31"/>
        <end position="81"/>
    </location>
</feature>
<dbReference type="SMART" id="SM00507">
    <property type="entry name" value="HNHc"/>
    <property type="match status" value="1"/>
</dbReference>
<evidence type="ECO:0000313" key="3">
    <source>
        <dbReference type="Proteomes" id="UP000215199"/>
    </source>
</evidence>
<dbReference type="CDD" id="cd00085">
    <property type="entry name" value="HNHc"/>
    <property type="match status" value="1"/>
</dbReference>
<dbReference type="EMBL" id="NMUL01000023">
    <property type="protein sequence ID" value="OXM65317.1"/>
    <property type="molecule type" value="Genomic_DNA"/>
</dbReference>
<dbReference type="InterPro" id="IPR002711">
    <property type="entry name" value="HNH"/>
</dbReference>
<dbReference type="GO" id="GO:0008270">
    <property type="term" value="F:zinc ion binding"/>
    <property type="evidence" value="ECO:0007669"/>
    <property type="project" value="InterPro"/>
</dbReference>
<protein>
    <submittedName>
        <fullName evidence="2">HNH endonuclease</fullName>
    </submittedName>
</protein>
<reference evidence="3" key="1">
    <citation type="submission" date="2017-07" db="EMBL/GenBank/DDBJ databases">
        <title>Comparative genome mining reveals phylogenetic distribution patterns of secondary metabolites in Amycolatopsis.</title>
        <authorList>
            <person name="Adamek M."/>
            <person name="Alanjary M."/>
            <person name="Sales-Ortells H."/>
            <person name="Goodfellow M."/>
            <person name="Bull A.T."/>
            <person name="Kalinowski J."/>
            <person name="Ziemert N."/>
        </authorList>
    </citation>
    <scope>NUCLEOTIDE SEQUENCE [LARGE SCALE GENOMIC DNA]</scope>
    <source>
        <strain evidence="3">H5</strain>
    </source>
</reference>